<evidence type="ECO:0000313" key="3">
    <source>
        <dbReference type="EMBL" id="KAF4582778.1"/>
    </source>
</evidence>
<reference evidence="3 4" key="1">
    <citation type="journal article" date="2020" name="G3 (Bethesda)">
        <title>Genetic Underpinnings of Host Manipulation by Ophiocordyceps as Revealed by Comparative Transcriptomics.</title>
        <authorList>
            <person name="Will I."/>
            <person name="Das B."/>
            <person name="Trinh T."/>
            <person name="Brachmann A."/>
            <person name="Ohm R.A."/>
            <person name="de Bekker C."/>
        </authorList>
    </citation>
    <scope>NUCLEOTIDE SEQUENCE [LARGE SCALE GENOMIC DNA]</scope>
    <source>
        <strain evidence="3 4">EC05</strain>
    </source>
</reference>
<dbReference type="Pfam" id="PF07993">
    <property type="entry name" value="NAD_binding_4"/>
    <property type="match status" value="1"/>
</dbReference>
<dbReference type="PANTHER" id="PTHR11011:SF45">
    <property type="entry name" value="FATTY ACYL-COA REDUCTASE CG8306-RELATED"/>
    <property type="match status" value="1"/>
</dbReference>
<keyword evidence="1" id="KW-0443">Lipid metabolism</keyword>
<dbReference type="EC" id="1.2.1.84" evidence="1"/>
<accession>A0A8H4Q2A9</accession>
<keyword evidence="1" id="KW-0521">NADP</keyword>
<evidence type="ECO:0000256" key="1">
    <source>
        <dbReference type="RuleBase" id="RU363097"/>
    </source>
</evidence>
<organism evidence="3 4">
    <name type="scientific">Ophiocordyceps camponoti-floridani</name>
    <dbReference type="NCBI Taxonomy" id="2030778"/>
    <lineage>
        <taxon>Eukaryota</taxon>
        <taxon>Fungi</taxon>
        <taxon>Dikarya</taxon>
        <taxon>Ascomycota</taxon>
        <taxon>Pezizomycotina</taxon>
        <taxon>Sordariomycetes</taxon>
        <taxon>Hypocreomycetidae</taxon>
        <taxon>Hypocreales</taxon>
        <taxon>Ophiocordycipitaceae</taxon>
        <taxon>Ophiocordyceps</taxon>
    </lineage>
</organism>
<dbReference type="OrthoDB" id="429813at2759"/>
<comment type="catalytic activity">
    <reaction evidence="1">
        <text>a long-chain fatty acyl-CoA + 2 NADPH + 2 H(+) = a long-chain primary fatty alcohol + 2 NADP(+) + CoA</text>
        <dbReference type="Rhea" id="RHEA:52716"/>
        <dbReference type="ChEBI" id="CHEBI:15378"/>
        <dbReference type="ChEBI" id="CHEBI:57287"/>
        <dbReference type="ChEBI" id="CHEBI:57783"/>
        <dbReference type="ChEBI" id="CHEBI:58349"/>
        <dbReference type="ChEBI" id="CHEBI:77396"/>
        <dbReference type="ChEBI" id="CHEBI:83139"/>
        <dbReference type="EC" id="1.2.1.84"/>
    </reaction>
</comment>
<dbReference type="SUPFAM" id="SSF51735">
    <property type="entry name" value="NAD(P)-binding Rossmann-fold domains"/>
    <property type="match status" value="1"/>
</dbReference>
<keyword evidence="4" id="KW-1185">Reference proteome</keyword>
<dbReference type="GO" id="GO:0102965">
    <property type="term" value="F:alcohol-forming long-chain fatty acyl-CoA reductase activity"/>
    <property type="evidence" value="ECO:0007669"/>
    <property type="project" value="UniProtKB-EC"/>
</dbReference>
<dbReference type="InterPro" id="IPR013120">
    <property type="entry name" value="FAR_NAD-bd"/>
</dbReference>
<gene>
    <name evidence="3" type="ORF">GQ602_005922</name>
</gene>
<sequence>MTADPASQVQDFYRDRSVFCTGATGMLGLAYIVRLVLETPVGHVYAMARGGEKRMWQVCNDYLPREQVEALQKSDRITVFDGDITHTNLGLTDDQIETIRDKVSVVVHAASTVNLVKPLHEVADVIIYSSLAVADFVLSLRNLERFVYVSTAYASTFLRRDMQGNVIGSDAVIKEKVHQLRSIVETAEAELADIRECGTTPEFNFADYLYPYSYAKNLTERLLISRFEKHGQSDRLLIFRPSIIGPAEKLPCPNFEIAGSTPVTTFMAAAIMTPPLSMCFASPLEDPTTATIDEVPVDMVVNRLVVHTAYSSSGPVHAASGRDARVKSETLWLQAIAMRSWWWWRPTGAWTSKDWSAAGVCKLSRLFKVCGCDFVFDQAKSEAVWARMSQGEQETWPFWPTPADEDKNHVLGRERALRLLCDKFASRTCLPA</sequence>
<dbReference type="EMBL" id="JAACLJ010000007">
    <property type="protein sequence ID" value="KAF4582778.1"/>
    <property type="molecule type" value="Genomic_DNA"/>
</dbReference>
<evidence type="ECO:0000259" key="2">
    <source>
        <dbReference type="Pfam" id="PF07993"/>
    </source>
</evidence>
<name>A0A8H4Q2A9_9HYPO</name>
<dbReference type="AlphaFoldDB" id="A0A8H4Q2A9"/>
<dbReference type="GO" id="GO:0035336">
    <property type="term" value="P:long-chain fatty-acyl-CoA metabolic process"/>
    <property type="evidence" value="ECO:0007669"/>
    <property type="project" value="TreeGrafter"/>
</dbReference>
<dbReference type="Gene3D" id="3.40.50.720">
    <property type="entry name" value="NAD(P)-binding Rossmann-like Domain"/>
    <property type="match status" value="1"/>
</dbReference>
<dbReference type="GO" id="GO:0005777">
    <property type="term" value="C:peroxisome"/>
    <property type="evidence" value="ECO:0007669"/>
    <property type="project" value="TreeGrafter"/>
</dbReference>
<keyword evidence="1" id="KW-0560">Oxidoreductase</keyword>
<evidence type="ECO:0000313" key="4">
    <source>
        <dbReference type="Proteomes" id="UP000562929"/>
    </source>
</evidence>
<dbReference type="InterPro" id="IPR036291">
    <property type="entry name" value="NAD(P)-bd_dom_sf"/>
</dbReference>
<comment type="caution">
    <text evidence="3">The sequence shown here is derived from an EMBL/GenBank/DDBJ whole genome shotgun (WGS) entry which is preliminary data.</text>
</comment>
<dbReference type="PANTHER" id="PTHR11011">
    <property type="entry name" value="MALE STERILITY PROTEIN 2-RELATED"/>
    <property type="match status" value="1"/>
</dbReference>
<keyword evidence="1" id="KW-0444">Lipid biosynthesis</keyword>
<dbReference type="InterPro" id="IPR026055">
    <property type="entry name" value="FAR"/>
</dbReference>
<proteinExistence type="inferred from homology"/>
<comment type="similarity">
    <text evidence="1">Belongs to the fatty acyl-CoA reductase family.</text>
</comment>
<feature type="domain" description="Thioester reductase (TE)" evidence="2">
    <location>
        <begin position="21"/>
        <end position="302"/>
    </location>
</feature>
<comment type="function">
    <text evidence="1">Catalyzes the reduction of fatty acyl-CoA to fatty alcohols.</text>
</comment>
<dbReference type="GO" id="GO:0080019">
    <property type="term" value="F:alcohol-forming very long-chain fatty acyl-CoA reductase activity"/>
    <property type="evidence" value="ECO:0007669"/>
    <property type="project" value="InterPro"/>
</dbReference>
<protein>
    <recommendedName>
        <fullName evidence="1">Fatty acyl-CoA reductase</fullName>
        <ecNumber evidence="1">1.2.1.84</ecNumber>
    </recommendedName>
</protein>
<dbReference type="Proteomes" id="UP000562929">
    <property type="component" value="Unassembled WGS sequence"/>
</dbReference>